<reference evidence="3 4" key="1">
    <citation type="submission" date="2008-03" db="EMBL/GenBank/DDBJ databases">
        <title>Sequencing of the draft genome and assembly of Burkholderia graminis C4D1M.</title>
        <authorList>
            <consortium name="US DOE Joint Genome Institute (JGI-PGF)"/>
            <person name="Copeland A."/>
            <person name="Lucas S."/>
            <person name="Lapidus A."/>
            <person name="Glavina del Rio T."/>
            <person name="Dalin E."/>
            <person name="Tice H."/>
            <person name="Bruce D."/>
            <person name="Goodwin L."/>
            <person name="Pitluck S."/>
            <person name="Larimer F."/>
            <person name="Land M.L."/>
            <person name="Hauser L."/>
            <person name="Tiedje J."/>
            <person name="Richardson P."/>
        </authorList>
    </citation>
    <scope>NUCLEOTIDE SEQUENCE [LARGE SCALE GENOMIC DNA]</scope>
    <source>
        <strain evidence="4">ATCC 700544 / DSM 17151 / LMG 18924 / NCIMB 13744 / C4D1M</strain>
    </source>
</reference>
<dbReference type="Proteomes" id="UP000005045">
    <property type="component" value="Unassembled WGS sequence"/>
</dbReference>
<feature type="domain" description="GFO/IDH/MocA-like oxidoreductase" evidence="2">
    <location>
        <begin position="145"/>
        <end position="277"/>
    </location>
</feature>
<dbReference type="EMBL" id="ABLD01000004">
    <property type="protein sequence ID" value="EDT11482.1"/>
    <property type="molecule type" value="Genomic_DNA"/>
</dbReference>
<dbReference type="PANTHER" id="PTHR43708:SF3">
    <property type="entry name" value="OXIDOREDUCTASE"/>
    <property type="match status" value="1"/>
</dbReference>
<dbReference type="PANTHER" id="PTHR43708">
    <property type="entry name" value="CONSERVED EXPRESSED OXIDOREDUCTASE (EUROFUNG)"/>
    <property type="match status" value="1"/>
</dbReference>
<dbReference type="Pfam" id="PF01408">
    <property type="entry name" value="GFO_IDH_MocA"/>
    <property type="match status" value="1"/>
</dbReference>
<proteinExistence type="predicted"/>
<dbReference type="AlphaFoldDB" id="B1FXE3"/>
<evidence type="ECO:0000313" key="3">
    <source>
        <dbReference type="EMBL" id="EDT11482.1"/>
    </source>
</evidence>
<dbReference type="Gene3D" id="3.40.50.720">
    <property type="entry name" value="NAD(P)-binding Rossmann-like Domain"/>
    <property type="match status" value="1"/>
</dbReference>
<dbReference type="SUPFAM" id="SSF55347">
    <property type="entry name" value="Glyceraldehyde-3-phosphate dehydrogenase-like, C-terminal domain"/>
    <property type="match status" value="1"/>
</dbReference>
<dbReference type="Pfam" id="PF22725">
    <property type="entry name" value="GFO_IDH_MocA_C3"/>
    <property type="match status" value="1"/>
</dbReference>
<accession>B1FXE3</accession>
<keyword evidence="4" id="KW-1185">Reference proteome</keyword>
<dbReference type="SUPFAM" id="SSF51735">
    <property type="entry name" value="NAD(P)-binding Rossmann-fold domains"/>
    <property type="match status" value="1"/>
</dbReference>
<gene>
    <name evidence="3" type="ORF">BgramDRAFT_2007</name>
</gene>
<dbReference type="RefSeq" id="WP_006048567.1">
    <property type="nucleotide sequence ID" value="NZ_ABLD01000004.1"/>
</dbReference>
<dbReference type="Gene3D" id="3.30.360.10">
    <property type="entry name" value="Dihydrodipicolinate Reductase, domain 2"/>
    <property type="match status" value="1"/>
</dbReference>
<evidence type="ECO:0000313" key="4">
    <source>
        <dbReference type="Proteomes" id="UP000005045"/>
    </source>
</evidence>
<evidence type="ECO:0000259" key="2">
    <source>
        <dbReference type="Pfam" id="PF22725"/>
    </source>
</evidence>
<dbReference type="OrthoDB" id="9801953at2"/>
<sequence>MPYKRLRRLRLGMVGGGQGAFIGAVHRIAARFDDRFELVAGALSSDPERARQSAAEAGVGRSYDDWREMARVEAARDDGIDAVAIVTPNHLHAPVATAFLEAGIHVVCDKPLAISLAEGEALAKLAREKNRLFALTHTYSGYPLVRHAREMIEAGGLGQIRVVQVEYAQDWLAEPIENGGLNKQAGWRTDPALAGPAGCLGDIGTHAYQLAAFVTGMTPVALSAELHTFVPGRRIDDHVQAMLRYANGARGMLWASQVASGAENALRLRVYGTKASLAFDQEQPNELWFTPLGAAAQRLTRARVSGASAAHATRVPAGHPEGYLEAFAQLYKDAALQIEALNEGRALPPESLLLTTVDDGVAGLRFIDAVLASSAADGQWREIAP</sequence>
<dbReference type="InterPro" id="IPR036291">
    <property type="entry name" value="NAD(P)-bd_dom_sf"/>
</dbReference>
<name>B1FXE3_PARG4</name>
<organism evidence="3 4">
    <name type="scientific">Paraburkholderia graminis (strain ATCC 700544 / DSM 17151 / LMG 18924 / NCIMB 13744 / C4D1M)</name>
    <dbReference type="NCBI Taxonomy" id="396598"/>
    <lineage>
        <taxon>Bacteria</taxon>
        <taxon>Pseudomonadati</taxon>
        <taxon>Pseudomonadota</taxon>
        <taxon>Betaproteobacteria</taxon>
        <taxon>Burkholderiales</taxon>
        <taxon>Burkholderiaceae</taxon>
        <taxon>Paraburkholderia</taxon>
    </lineage>
</organism>
<dbReference type="GO" id="GO:0000166">
    <property type="term" value="F:nucleotide binding"/>
    <property type="evidence" value="ECO:0007669"/>
    <property type="project" value="InterPro"/>
</dbReference>
<dbReference type="InterPro" id="IPR000683">
    <property type="entry name" value="Gfo/Idh/MocA-like_OxRdtase_N"/>
</dbReference>
<dbReference type="InterPro" id="IPR051317">
    <property type="entry name" value="Gfo/Idh/MocA_oxidoreduct"/>
</dbReference>
<comment type="caution">
    <text evidence="3">The sequence shown here is derived from an EMBL/GenBank/DDBJ whole genome shotgun (WGS) entry which is preliminary data.</text>
</comment>
<feature type="domain" description="Gfo/Idh/MocA-like oxidoreductase N-terminal" evidence="1">
    <location>
        <begin position="10"/>
        <end position="135"/>
    </location>
</feature>
<dbReference type="InterPro" id="IPR055170">
    <property type="entry name" value="GFO_IDH_MocA-like_dom"/>
</dbReference>
<evidence type="ECO:0000259" key="1">
    <source>
        <dbReference type="Pfam" id="PF01408"/>
    </source>
</evidence>
<protein>
    <submittedName>
        <fullName evidence="3">Oxidoreductase domain protein</fullName>
    </submittedName>
</protein>